<organism evidence="1">
    <name type="scientific">Anguilla anguilla</name>
    <name type="common">European freshwater eel</name>
    <name type="synonym">Muraena anguilla</name>
    <dbReference type="NCBI Taxonomy" id="7936"/>
    <lineage>
        <taxon>Eukaryota</taxon>
        <taxon>Metazoa</taxon>
        <taxon>Chordata</taxon>
        <taxon>Craniata</taxon>
        <taxon>Vertebrata</taxon>
        <taxon>Euteleostomi</taxon>
        <taxon>Actinopterygii</taxon>
        <taxon>Neopterygii</taxon>
        <taxon>Teleostei</taxon>
        <taxon>Anguilliformes</taxon>
        <taxon>Anguillidae</taxon>
        <taxon>Anguilla</taxon>
    </lineage>
</organism>
<dbReference type="AlphaFoldDB" id="A0A0E9X4Z4"/>
<sequence length="91" mass="10391">MDKPSQKPDGDRALRLKFPSAGMDCQFRSNPMLSVDKGKIKCNQCPLVYTLYSQRMKVRLFLPLKIRSSLCVGEQVHLRLFSLVICDSFPV</sequence>
<reference evidence="1" key="1">
    <citation type="submission" date="2014-11" db="EMBL/GenBank/DDBJ databases">
        <authorList>
            <person name="Amaro Gonzalez C."/>
        </authorList>
    </citation>
    <scope>NUCLEOTIDE SEQUENCE</scope>
</reference>
<name>A0A0E9X4Z4_ANGAN</name>
<evidence type="ECO:0000313" key="1">
    <source>
        <dbReference type="EMBL" id="JAH97777.1"/>
    </source>
</evidence>
<dbReference type="EMBL" id="GBXM01010800">
    <property type="protein sequence ID" value="JAH97777.1"/>
    <property type="molecule type" value="Transcribed_RNA"/>
</dbReference>
<proteinExistence type="predicted"/>
<accession>A0A0E9X4Z4</accession>
<protein>
    <submittedName>
        <fullName evidence="1">Uncharacterized protein</fullName>
    </submittedName>
</protein>
<reference evidence="1" key="2">
    <citation type="journal article" date="2015" name="Fish Shellfish Immunol.">
        <title>Early steps in the European eel (Anguilla anguilla)-Vibrio vulnificus interaction in the gills: Role of the RtxA13 toxin.</title>
        <authorList>
            <person name="Callol A."/>
            <person name="Pajuelo D."/>
            <person name="Ebbesson L."/>
            <person name="Teles M."/>
            <person name="MacKenzie S."/>
            <person name="Amaro C."/>
        </authorList>
    </citation>
    <scope>NUCLEOTIDE SEQUENCE</scope>
</reference>